<dbReference type="EMBL" id="DSVI01000004">
    <property type="protein sequence ID" value="HGT46639.1"/>
    <property type="molecule type" value="Genomic_DNA"/>
</dbReference>
<reference evidence="3" key="1">
    <citation type="journal article" date="2020" name="mSystems">
        <title>Genome- and Community-Level Interaction Insights into Carbon Utilization and Element Cycling Functions of Hydrothermarchaeota in Hydrothermal Sediment.</title>
        <authorList>
            <person name="Zhou Z."/>
            <person name="Liu Y."/>
            <person name="Xu W."/>
            <person name="Pan J."/>
            <person name="Luo Z.H."/>
            <person name="Li M."/>
        </authorList>
    </citation>
    <scope>NUCLEOTIDE SEQUENCE [LARGE SCALE GENOMIC DNA]</scope>
    <source>
        <strain evidence="3">SpSt-500</strain>
    </source>
</reference>
<evidence type="ECO:0000256" key="1">
    <source>
        <dbReference type="SAM" id="SignalP"/>
    </source>
</evidence>
<organism evidence="3">
    <name type="scientific">Ignavibacterium album</name>
    <dbReference type="NCBI Taxonomy" id="591197"/>
    <lineage>
        <taxon>Bacteria</taxon>
        <taxon>Pseudomonadati</taxon>
        <taxon>Ignavibacteriota</taxon>
        <taxon>Ignavibacteria</taxon>
        <taxon>Ignavibacteriales</taxon>
        <taxon>Ignavibacteriaceae</taxon>
        <taxon>Ignavibacterium</taxon>
    </lineage>
</organism>
<keyword evidence="1" id="KW-0732">Signal</keyword>
<evidence type="ECO:0000313" key="3">
    <source>
        <dbReference type="EMBL" id="HGT46639.1"/>
    </source>
</evidence>
<feature type="chain" id="PRO_5032301518" evidence="1">
    <location>
        <begin position="22"/>
        <end position="264"/>
    </location>
</feature>
<dbReference type="Pfam" id="PF19413">
    <property type="entry name" value="YaiO"/>
    <property type="match status" value="1"/>
</dbReference>
<dbReference type="AlphaFoldDB" id="A0A832DDL9"/>
<dbReference type="NCBIfam" id="TIGR04390">
    <property type="entry name" value="OMP_YaiO_dom"/>
    <property type="match status" value="1"/>
</dbReference>
<feature type="domain" description="YaiO beta-barrel" evidence="2">
    <location>
        <begin position="33"/>
        <end position="202"/>
    </location>
</feature>
<dbReference type="InterPro" id="IPR030887">
    <property type="entry name" value="Beta-barrel_YaiO"/>
</dbReference>
<name>A0A832DDL9_9BACT</name>
<gene>
    <name evidence="3" type="primary">yaiO</name>
    <name evidence="3" type="ORF">ENS56_01220</name>
</gene>
<sequence length="264" mass="30869">MRNIFLLSSLVIMIFTSSVFTQELNQTDVNTQDKMLLLYNTDVFDDDTKSWQYFSIEYQFKETFATLIPRANFANRFTNSEIQLEADAYVLFSKKTYLYLNTGFAEGKVFPKSRAGIELYQVIPGNFELSAGYRYLYFSPSKVNIITGSIGYYFSDYWFSFRPYFVNEPGSEKKSTFTLIGRKYFADGENYLSVRAGFGSYPVSGNTQADFFRNDSKFFGIDYQFYILEKTTIQLGFLYENEELNINRTRSRYNFLLGVQKIFN</sequence>
<comment type="caution">
    <text evidence="3">The sequence shown here is derived from an EMBL/GenBank/DDBJ whole genome shotgun (WGS) entry which is preliminary data.</text>
</comment>
<feature type="signal peptide" evidence="1">
    <location>
        <begin position="1"/>
        <end position="21"/>
    </location>
</feature>
<evidence type="ECO:0000259" key="2">
    <source>
        <dbReference type="Pfam" id="PF19413"/>
    </source>
</evidence>
<proteinExistence type="predicted"/>
<protein>
    <submittedName>
        <fullName evidence="3">YaiO family outer membrane beta-barrel protein</fullName>
    </submittedName>
</protein>
<accession>A0A832DDL9</accession>